<dbReference type="GO" id="GO:0000976">
    <property type="term" value="F:transcription cis-regulatory region binding"/>
    <property type="evidence" value="ECO:0007669"/>
    <property type="project" value="TreeGrafter"/>
</dbReference>
<keyword evidence="5" id="KW-0732">Signal</keyword>
<keyword evidence="4" id="KW-0804">Transcription</keyword>
<evidence type="ECO:0000313" key="8">
    <source>
        <dbReference type="Proteomes" id="UP000467841"/>
    </source>
</evidence>
<evidence type="ECO:0000256" key="5">
    <source>
        <dbReference type="SAM" id="SignalP"/>
    </source>
</evidence>
<dbReference type="OrthoDB" id="1926382at2759"/>
<feature type="signal peptide" evidence="5">
    <location>
        <begin position="1"/>
        <end position="24"/>
    </location>
</feature>
<keyword evidence="8" id="KW-1185">Reference proteome</keyword>
<keyword evidence="4" id="KW-0805">Transcription regulation</keyword>
<protein>
    <recommendedName>
        <fullName evidence="4">Transcription factor</fullName>
        <shortName evidence="4">bHLH transcription factor</shortName>
    </recommendedName>
    <alternativeName>
        <fullName evidence="4">Basic helix-loop-helix protein</fullName>
    </alternativeName>
</protein>
<keyword evidence="3 4" id="KW-0539">Nucleus</keyword>
<evidence type="ECO:0000256" key="1">
    <source>
        <dbReference type="ARBA" id="ARBA00004123"/>
    </source>
</evidence>
<dbReference type="Proteomes" id="UP000467841">
    <property type="component" value="Unassembled WGS sequence"/>
</dbReference>
<dbReference type="Pfam" id="PF22754">
    <property type="entry name" value="bHLH-TF_ACT-like_plant"/>
    <property type="match status" value="1"/>
</dbReference>
<organism evidence="7 8">
    <name type="scientific">Microthlaspi erraticum</name>
    <dbReference type="NCBI Taxonomy" id="1685480"/>
    <lineage>
        <taxon>Eukaryota</taxon>
        <taxon>Viridiplantae</taxon>
        <taxon>Streptophyta</taxon>
        <taxon>Embryophyta</taxon>
        <taxon>Tracheophyta</taxon>
        <taxon>Spermatophyta</taxon>
        <taxon>Magnoliopsida</taxon>
        <taxon>eudicotyledons</taxon>
        <taxon>Gunneridae</taxon>
        <taxon>Pentapetalae</taxon>
        <taxon>rosids</taxon>
        <taxon>malvids</taxon>
        <taxon>Brassicales</taxon>
        <taxon>Brassicaceae</taxon>
        <taxon>Coluteocarpeae</taxon>
        <taxon>Microthlaspi</taxon>
    </lineage>
</organism>
<proteinExistence type="predicted"/>
<feature type="domain" description="Plant bHLH transcription factor ACT-like" evidence="6">
    <location>
        <begin position="36"/>
        <end position="103"/>
    </location>
</feature>
<feature type="chain" id="PRO_5025579148" description="Transcription factor" evidence="5">
    <location>
        <begin position="25"/>
        <end position="111"/>
    </location>
</feature>
<dbReference type="GO" id="GO:0005634">
    <property type="term" value="C:nucleus"/>
    <property type="evidence" value="ECO:0007669"/>
    <property type="project" value="UniProtKB-SubCell"/>
</dbReference>
<comment type="subcellular location">
    <subcellularLocation>
        <location evidence="1 4">Nucleus</location>
    </subcellularLocation>
</comment>
<dbReference type="AlphaFoldDB" id="A0A6D2HLY1"/>
<dbReference type="PANTHER" id="PTHR11514:SF141">
    <property type="entry name" value="TRANSCRIPTION FACTOR MYC3"/>
    <property type="match status" value="1"/>
</dbReference>
<name>A0A6D2HLY1_9BRAS</name>
<comment type="caution">
    <text evidence="7">The sequence shown here is derived from an EMBL/GenBank/DDBJ whole genome shotgun (WGS) entry which is preliminary data.</text>
</comment>
<accession>A0A6D2HLY1</accession>
<reference evidence="7" key="1">
    <citation type="submission" date="2020-01" db="EMBL/GenBank/DDBJ databases">
        <authorList>
            <person name="Mishra B."/>
        </authorList>
    </citation>
    <scope>NUCLEOTIDE SEQUENCE [LARGE SCALE GENOMIC DNA]</scope>
</reference>
<dbReference type="EMBL" id="CACVBM020000111">
    <property type="protein sequence ID" value="CAA7014601.1"/>
    <property type="molecule type" value="Genomic_DNA"/>
</dbReference>
<dbReference type="PANTHER" id="PTHR11514">
    <property type="entry name" value="MYC"/>
    <property type="match status" value="1"/>
</dbReference>
<evidence type="ECO:0000313" key="7">
    <source>
        <dbReference type="EMBL" id="CAA7014601.1"/>
    </source>
</evidence>
<sequence>MNVQFHFNFMVVLLLFPLAAPVSATFPVELILSLKIIGWDVMIRVQCSKNHHPGARFMEALKELDLEVNHASLSVVNDLMIQQATVKMMGSQFFNHDQLKVALMAKVGDCH</sequence>
<gene>
    <name evidence="7" type="ORF">MERR_LOCUS1836</name>
</gene>
<evidence type="ECO:0000256" key="4">
    <source>
        <dbReference type="RuleBase" id="RU369104"/>
    </source>
</evidence>
<evidence type="ECO:0000259" key="6">
    <source>
        <dbReference type="Pfam" id="PF22754"/>
    </source>
</evidence>
<evidence type="ECO:0000256" key="3">
    <source>
        <dbReference type="ARBA" id="ARBA00023242"/>
    </source>
</evidence>
<keyword evidence="2" id="KW-0238">DNA-binding</keyword>
<evidence type="ECO:0000256" key="2">
    <source>
        <dbReference type="ARBA" id="ARBA00023125"/>
    </source>
</evidence>
<dbReference type="InterPro" id="IPR054502">
    <property type="entry name" value="bHLH-TF_ACT-like_plant"/>
</dbReference>
<dbReference type="GO" id="GO:0003700">
    <property type="term" value="F:DNA-binding transcription factor activity"/>
    <property type="evidence" value="ECO:0007669"/>
    <property type="project" value="InterPro"/>
</dbReference>
<dbReference type="InterPro" id="IPR045084">
    <property type="entry name" value="AIB/MYC-like"/>
</dbReference>